<feature type="region of interest" description="Disordered" evidence="1">
    <location>
        <begin position="1"/>
        <end position="22"/>
    </location>
</feature>
<gene>
    <name evidence="2" type="ORF">FMOSSE_LOCUS7706</name>
</gene>
<comment type="caution">
    <text evidence="2">The sequence shown here is derived from an EMBL/GenBank/DDBJ whole genome shotgun (WGS) entry which is preliminary data.</text>
</comment>
<reference evidence="2" key="1">
    <citation type="submission" date="2021-06" db="EMBL/GenBank/DDBJ databases">
        <authorList>
            <person name="Kallberg Y."/>
            <person name="Tangrot J."/>
            <person name="Rosling A."/>
        </authorList>
    </citation>
    <scope>NUCLEOTIDE SEQUENCE</scope>
    <source>
        <strain evidence="2">87-6 pot B 2015</strain>
    </source>
</reference>
<dbReference type="Proteomes" id="UP000789375">
    <property type="component" value="Unassembled WGS sequence"/>
</dbReference>
<organism evidence="2 3">
    <name type="scientific">Funneliformis mosseae</name>
    <name type="common">Endomycorrhizal fungus</name>
    <name type="synonym">Glomus mosseae</name>
    <dbReference type="NCBI Taxonomy" id="27381"/>
    <lineage>
        <taxon>Eukaryota</taxon>
        <taxon>Fungi</taxon>
        <taxon>Fungi incertae sedis</taxon>
        <taxon>Mucoromycota</taxon>
        <taxon>Glomeromycotina</taxon>
        <taxon>Glomeromycetes</taxon>
        <taxon>Glomerales</taxon>
        <taxon>Glomeraceae</taxon>
        <taxon>Funneliformis</taxon>
    </lineage>
</organism>
<proteinExistence type="predicted"/>
<keyword evidence="3" id="KW-1185">Reference proteome</keyword>
<evidence type="ECO:0000313" key="3">
    <source>
        <dbReference type="Proteomes" id="UP000789375"/>
    </source>
</evidence>
<protein>
    <submittedName>
        <fullName evidence="2">1786_t:CDS:1</fullName>
    </submittedName>
</protein>
<sequence>MGYSKGNRIQYYPNPNNHQHTNVGVIQESKPNQMYSVLPTGESKPIGI</sequence>
<dbReference type="AlphaFoldDB" id="A0A9N9BU85"/>
<name>A0A9N9BU85_FUNMO</name>
<feature type="compositionally biased region" description="Polar residues" evidence="1">
    <location>
        <begin position="13"/>
        <end position="22"/>
    </location>
</feature>
<dbReference type="EMBL" id="CAJVPP010001854">
    <property type="protein sequence ID" value="CAG8576097.1"/>
    <property type="molecule type" value="Genomic_DNA"/>
</dbReference>
<evidence type="ECO:0000313" key="2">
    <source>
        <dbReference type="EMBL" id="CAG8576097.1"/>
    </source>
</evidence>
<accession>A0A9N9BU85</accession>
<evidence type="ECO:0000256" key="1">
    <source>
        <dbReference type="SAM" id="MobiDB-lite"/>
    </source>
</evidence>